<evidence type="ECO:0000256" key="9">
    <source>
        <dbReference type="ARBA" id="ARBA00022801"/>
    </source>
</evidence>
<proteinExistence type="inferred from homology"/>
<dbReference type="InterPro" id="IPR001264">
    <property type="entry name" value="Glyco_trans_51"/>
</dbReference>
<evidence type="ECO:0000256" key="11">
    <source>
        <dbReference type="ARBA" id="ARBA00022984"/>
    </source>
</evidence>
<evidence type="ECO:0000259" key="19">
    <source>
        <dbReference type="Pfam" id="PF00905"/>
    </source>
</evidence>
<evidence type="ECO:0000256" key="10">
    <source>
        <dbReference type="ARBA" id="ARBA00022960"/>
    </source>
</evidence>
<dbReference type="SUPFAM" id="SSF56601">
    <property type="entry name" value="beta-lactamase/transpeptidase-like"/>
    <property type="match status" value="1"/>
</dbReference>
<keyword evidence="11" id="KW-0573">Peptidoglycan synthesis</keyword>
<evidence type="ECO:0000256" key="6">
    <source>
        <dbReference type="ARBA" id="ARBA00022676"/>
    </source>
</evidence>
<dbReference type="Pfam" id="PF00912">
    <property type="entry name" value="Transgly"/>
    <property type="match status" value="1"/>
</dbReference>
<sequence>MNGLQTAMKRKVMRSFYVAFDLAVIGVVLVLAGLFYVHQYGGFIVGRHPEKLVLQESSVVVASDGTVLRKIPLPESGYRAMAELEEMPELLKATFLAVEDRRFYSHQGLDYTGITRALWNNTMRMKVSEGGSTITQQLARNLFLNRDQNMLRKVNEASIALALEKRLSKHDILRLYLNQIYMGDGQYGVKAAAEHYFGVTDLKKLEIMQIAALAAIPKGPSIYNPLSDSELPRERRELVLSIMRQRGLITREEMLAAVHEEYMPPAATKSKTIGASYLDAVMKEASDLTGKSREDLQTGGYTIVTAMNTAAQSALEESFRNPDLFPPDGKDRQVESAMVIMDHRTGEVLALTGGRNPSAGNLNRAVVDARQPGSSFKPIIDYGPALESGLYTPESVLPDLKTAYGSYKPENLNGVYRGQTTMKVALQESINAPAVWLLKQVGLSKAIGFAAKLGIDLPEEDHNLSIALGGLHQGISPLKMAQAYSVFASGGFFREAHTVRQIKDSKGKVLYTHDSKQRQAIKPVTAERMTAMLRNVVNEGTGKKARLNRPVAGKTGTTQLDLAGISRKANRDLWFVGYTPEWTAAVWMGFDRTDKDNYMTAGSGQAAALFAAVMSKALKGR</sequence>
<evidence type="ECO:0000256" key="4">
    <source>
        <dbReference type="ARBA" id="ARBA00022645"/>
    </source>
</evidence>
<gene>
    <name evidence="21" type="ORF">GRF59_24110</name>
</gene>
<keyword evidence="5" id="KW-0645">Protease</keyword>
<evidence type="ECO:0000256" key="1">
    <source>
        <dbReference type="ARBA" id="ARBA00007090"/>
    </source>
</evidence>
<name>A0A7X3LKP3_9BACL</name>
<dbReference type="GO" id="GO:0008658">
    <property type="term" value="F:penicillin binding"/>
    <property type="evidence" value="ECO:0007669"/>
    <property type="project" value="InterPro"/>
</dbReference>
<keyword evidence="4" id="KW-0121">Carboxypeptidase</keyword>
<accession>A0A7X3LKP3</accession>
<dbReference type="InterPro" id="IPR012338">
    <property type="entry name" value="Beta-lactam/transpept-like"/>
</dbReference>
<evidence type="ECO:0000256" key="2">
    <source>
        <dbReference type="ARBA" id="ARBA00007739"/>
    </source>
</evidence>
<evidence type="ECO:0000256" key="16">
    <source>
        <dbReference type="ARBA" id="ARBA00034000"/>
    </source>
</evidence>
<keyword evidence="14" id="KW-0511">Multifunctional enzyme</keyword>
<dbReference type="PANTHER" id="PTHR32282">
    <property type="entry name" value="BINDING PROTEIN TRANSPEPTIDASE, PUTATIVE-RELATED"/>
    <property type="match status" value="1"/>
</dbReference>
<evidence type="ECO:0000256" key="17">
    <source>
        <dbReference type="ARBA" id="ARBA00049902"/>
    </source>
</evidence>
<dbReference type="FunFam" id="1.10.3810.10:FF:000001">
    <property type="entry name" value="Penicillin-binding protein 1A"/>
    <property type="match status" value="1"/>
</dbReference>
<protein>
    <submittedName>
        <fullName evidence="21">PBP1A family penicillin-binding protein</fullName>
    </submittedName>
</protein>
<dbReference type="GO" id="GO:0008360">
    <property type="term" value="P:regulation of cell shape"/>
    <property type="evidence" value="ECO:0007669"/>
    <property type="project" value="UniProtKB-KW"/>
</dbReference>
<dbReference type="Gene3D" id="3.40.710.10">
    <property type="entry name" value="DD-peptidase/beta-lactamase superfamily"/>
    <property type="match status" value="1"/>
</dbReference>
<dbReference type="InterPro" id="IPR050396">
    <property type="entry name" value="Glycosyltr_51/Transpeptidase"/>
</dbReference>
<dbReference type="GO" id="GO:0071555">
    <property type="term" value="P:cell wall organization"/>
    <property type="evidence" value="ECO:0007669"/>
    <property type="project" value="UniProtKB-KW"/>
</dbReference>
<dbReference type="GO" id="GO:0008955">
    <property type="term" value="F:peptidoglycan glycosyltransferase activity"/>
    <property type="evidence" value="ECO:0007669"/>
    <property type="project" value="UniProtKB-EC"/>
</dbReference>
<evidence type="ECO:0000256" key="7">
    <source>
        <dbReference type="ARBA" id="ARBA00022679"/>
    </source>
</evidence>
<keyword evidence="13 18" id="KW-0472">Membrane</keyword>
<dbReference type="SUPFAM" id="SSF53955">
    <property type="entry name" value="Lysozyme-like"/>
    <property type="match status" value="1"/>
</dbReference>
<comment type="catalytic activity">
    <reaction evidence="16">
        <text>Preferential cleavage: (Ac)2-L-Lys-D-Ala-|-D-Ala. Also transpeptidation of peptidyl-alanyl moieties that are N-acyl substituents of D-alanine.</text>
        <dbReference type="EC" id="3.4.16.4"/>
    </reaction>
</comment>
<feature type="domain" description="Penicillin-binding protein transpeptidase" evidence="19">
    <location>
        <begin position="337"/>
        <end position="614"/>
    </location>
</feature>
<reference evidence="21 22" key="1">
    <citation type="submission" date="2019-12" db="EMBL/GenBank/DDBJ databases">
        <title>Paenibacillus sp. nov., an endophytic bacterium isolated from the stem of Dendrobium.</title>
        <authorList>
            <person name="Zhao R."/>
        </authorList>
    </citation>
    <scope>NUCLEOTIDE SEQUENCE [LARGE SCALE GENOMIC DNA]</scope>
    <source>
        <strain evidence="21 22">HJL G12</strain>
    </source>
</reference>
<evidence type="ECO:0000256" key="18">
    <source>
        <dbReference type="SAM" id="Phobius"/>
    </source>
</evidence>
<dbReference type="GO" id="GO:0009252">
    <property type="term" value="P:peptidoglycan biosynthetic process"/>
    <property type="evidence" value="ECO:0007669"/>
    <property type="project" value="UniProtKB-KW"/>
</dbReference>
<dbReference type="GO" id="GO:0009002">
    <property type="term" value="F:serine-type D-Ala-D-Ala carboxypeptidase activity"/>
    <property type="evidence" value="ECO:0007669"/>
    <property type="project" value="UniProtKB-EC"/>
</dbReference>
<dbReference type="InterPro" id="IPR036950">
    <property type="entry name" value="PBP_transglycosylase"/>
</dbReference>
<evidence type="ECO:0000256" key="8">
    <source>
        <dbReference type="ARBA" id="ARBA00022692"/>
    </source>
</evidence>
<evidence type="ECO:0000313" key="21">
    <source>
        <dbReference type="EMBL" id="MWV46699.1"/>
    </source>
</evidence>
<dbReference type="InterPro" id="IPR001460">
    <property type="entry name" value="PCN-bd_Tpept"/>
</dbReference>
<evidence type="ECO:0000313" key="22">
    <source>
        <dbReference type="Proteomes" id="UP000460318"/>
    </source>
</evidence>
<dbReference type="Gene3D" id="1.10.3810.10">
    <property type="entry name" value="Biosynthetic peptidoglycan transglycosylase-like"/>
    <property type="match status" value="1"/>
</dbReference>
<feature type="domain" description="Glycosyl transferase family 51" evidence="20">
    <location>
        <begin position="65"/>
        <end position="243"/>
    </location>
</feature>
<dbReference type="PANTHER" id="PTHR32282:SF32">
    <property type="entry name" value="PENICILLIN-BINDING PROTEIN 2A"/>
    <property type="match status" value="1"/>
</dbReference>
<keyword evidence="22" id="KW-1185">Reference proteome</keyword>
<keyword evidence="10" id="KW-0133">Cell shape</keyword>
<keyword evidence="8 18" id="KW-0812">Transmembrane</keyword>
<keyword evidence="15" id="KW-0961">Cell wall biogenesis/degradation</keyword>
<comment type="similarity">
    <text evidence="2">In the N-terminal section; belongs to the glycosyltransferase 51 family.</text>
</comment>
<keyword evidence="12 18" id="KW-1133">Transmembrane helix</keyword>
<dbReference type="GO" id="GO:0006508">
    <property type="term" value="P:proteolysis"/>
    <property type="evidence" value="ECO:0007669"/>
    <property type="project" value="UniProtKB-KW"/>
</dbReference>
<keyword evidence="6" id="KW-0328">Glycosyltransferase</keyword>
<keyword evidence="3" id="KW-1003">Cell membrane</keyword>
<comment type="caution">
    <text evidence="21">The sequence shown here is derived from an EMBL/GenBank/DDBJ whole genome shotgun (WGS) entry which is preliminary data.</text>
</comment>
<keyword evidence="9" id="KW-0378">Hydrolase</keyword>
<evidence type="ECO:0000256" key="13">
    <source>
        <dbReference type="ARBA" id="ARBA00023136"/>
    </source>
</evidence>
<evidence type="ECO:0000256" key="14">
    <source>
        <dbReference type="ARBA" id="ARBA00023268"/>
    </source>
</evidence>
<dbReference type="AlphaFoldDB" id="A0A7X3LKP3"/>
<dbReference type="NCBIfam" id="TIGR02074">
    <property type="entry name" value="PBP_1a_fam"/>
    <property type="match status" value="1"/>
</dbReference>
<dbReference type="RefSeq" id="WP_160500259.1">
    <property type="nucleotide sequence ID" value="NZ_WUBI01000004.1"/>
</dbReference>
<organism evidence="21 22">
    <name type="scientific">Paenibacillus dendrobii</name>
    <dbReference type="NCBI Taxonomy" id="2691084"/>
    <lineage>
        <taxon>Bacteria</taxon>
        <taxon>Bacillati</taxon>
        <taxon>Bacillota</taxon>
        <taxon>Bacilli</taxon>
        <taxon>Bacillales</taxon>
        <taxon>Paenibacillaceae</taxon>
        <taxon>Paenibacillus</taxon>
    </lineage>
</organism>
<comment type="similarity">
    <text evidence="1">In the C-terminal section; belongs to the transpeptidase family.</text>
</comment>
<dbReference type="Pfam" id="PF00905">
    <property type="entry name" value="Transpeptidase"/>
    <property type="match status" value="1"/>
</dbReference>
<evidence type="ECO:0000256" key="12">
    <source>
        <dbReference type="ARBA" id="ARBA00022989"/>
    </source>
</evidence>
<feature type="transmembrane region" description="Helical" evidence="18">
    <location>
        <begin position="16"/>
        <end position="37"/>
    </location>
</feature>
<dbReference type="Proteomes" id="UP000460318">
    <property type="component" value="Unassembled WGS sequence"/>
</dbReference>
<evidence type="ECO:0000256" key="3">
    <source>
        <dbReference type="ARBA" id="ARBA00022475"/>
    </source>
</evidence>
<keyword evidence="7" id="KW-0808">Transferase</keyword>
<evidence type="ECO:0000256" key="5">
    <source>
        <dbReference type="ARBA" id="ARBA00022670"/>
    </source>
</evidence>
<comment type="catalytic activity">
    <reaction evidence="17">
        <text>[GlcNAc-(1-&gt;4)-Mur2Ac(oyl-L-Ala-gamma-D-Glu-L-Lys-D-Ala-D-Ala)](n)-di-trans,octa-cis-undecaprenyl diphosphate + beta-D-GlcNAc-(1-&gt;4)-Mur2Ac(oyl-L-Ala-gamma-D-Glu-L-Lys-D-Ala-D-Ala)-di-trans,octa-cis-undecaprenyl diphosphate = [GlcNAc-(1-&gt;4)-Mur2Ac(oyl-L-Ala-gamma-D-Glu-L-Lys-D-Ala-D-Ala)](n+1)-di-trans,octa-cis-undecaprenyl diphosphate + di-trans,octa-cis-undecaprenyl diphosphate + H(+)</text>
        <dbReference type="Rhea" id="RHEA:23708"/>
        <dbReference type="Rhea" id="RHEA-COMP:9602"/>
        <dbReference type="Rhea" id="RHEA-COMP:9603"/>
        <dbReference type="ChEBI" id="CHEBI:15378"/>
        <dbReference type="ChEBI" id="CHEBI:58405"/>
        <dbReference type="ChEBI" id="CHEBI:60033"/>
        <dbReference type="ChEBI" id="CHEBI:78435"/>
        <dbReference type="EC" id="2.4.99.28"/>
    </reaction>
</comment>
<evidence type="ECO:0000256" key="15">
    <source>
        <dbReference type="ARBA" id="ARBA00023316"/>
    </source>
</evidence>
<dbReference type="GO" id="GO:0030288">
    <property type="term" value="C:outer membrane-bounded periplasmic space"/>
    <property type="evidence" value="ECO:0007669"/>
    <property type="project" value="TreeGrafter"/>
</dbReference>
<dbReference type="InterPro" id="IPR023346">
    <property type="entry name" value="Lysozyme-like_dom_sf"/>
</dbReference>
<dbReference type="EMBL" id="WUBI01000004">
    <property type="protein sequence ID" value="MWV46699.1"/>
    <property type="molecule type" value="Genomic_DNA"/>
</dbReference>
<evidence type="ECO:0000259" key="20">
    <source>
        <dbReference type="Pfam" id="PF00912"/>
    </source>
</evidence>